<keyword evidence="3" id="KW-1185">Reference proteome</keyword>
<dbReference type="PANTHER" id="PTHR35038">
    <property type="entry name" value="DISSIMILATORY SULFITE REDUCTASE SIRA"/>
    <property type="match status" value="1"/>
</dbReference>
<dbReference type="Gene3D" id="3.90.10.10">
    <property type="entry name" value="Cytochrome C3"/>
    <property type="match status" value="2"/>
</dbReference>
<dbReference type="AlphaFoldDB" id="A0A517PRL7"/>
<protein>
    <submittedName>
        <fullName evidence="2">Class III cytochrome C family protein</fullName>
    </submittedName>
</protein>
<dbReference type="InterPro" id="IPR051829">
    <property type="entry name" value="Multiheme_Cytochr_ET"/>
</dbReference>
<gene>
    <name evidence="2" type="ORF">HG66A1_38060</name>
</gene>
<dbReference type="Proteomes" id="UP000320421">
    <property type="component" value="Chromosome"/>
</dbReference>
<dbReference type="GO" id="GO:0016491">
    <property type="term" value="F:oxidoreductase activity"/>
    <property type="evidence" value="ECO:0007669"/>
    <property type="project" value="TreeGrafter"/>
</dbReference>
<keyword evidence="1" id="KW-0732">Signal</keyword>
<dbReference type="InterPro" id="IPR036280">
    <property type="entry name" value="Multihaem_cyt_sf"/>
</dbReference>
<organism evidence="2 3">
    <name type="scientific">Gimesia chilikensis</name>
    <dbReference type="NCBI Taxonomy" id="2605989"/>
    <lineage>
        <taxon>Bacteria</taxon>
        <taxon>Pseudomonadati</taxon>
        <taxon>Planctomycetota</taxon>
        <taxon>Planctomycetia</taxon>
        <taxon>Planctomycetales</taxon>
        <taxon>Planctomycetaceae</taxon>
        <taxon>Gimesia</taxon>
    </lineage>
</organism>
<proteinExistence type="predicted"/>
<name>A0A517PRL7_9PLAN</name>
<evidence type="ECO:0000256" key="1">
    <source>
        <dbReference type="ARBA" id="ARBA00022729"/>
    </source>
</evidence>
<dbReference type="OrthoDB" id="9814800at2"/>
<dbReference type="EMBL" id="CP036266">
    <property type="protein sequence ID" value="QDT22000.1"/>
    <property type="molecule type" value="Genomic_DNA"/>
</dbReference>
<accession>A0A517PRL7</accession>
<reference evidence="2 3" key="1">
    <citation type="submission" date="2019-02" db="EMBL/GenBank/DDBJ databases">
        <title>Deep-cultivation of Planctomycetes and their phenomic and genomic characterization uncovers novel biology.</title>
        <authorList>
            <person name="Wiegand S."/>
            <person name="Jogler M."/>
            <person name="Boedeker C."/>
            <person name="Pinto D."/>
            <person name="Vollmers J."/>
            <person name="Rivas-Marin E."/>
            <person name="Kohn T."/>
            <person name="Peeters S.H."/>
            <person name="Heuer A."/>
            <person name="Rast P."/>
            <person name="Oberbeckmann S."/>
            <person name="Bunk B."/>
            <person name="Jeske O."/>
            <person name="Meyerdierks A."/>
            <person name="Storesund J.E."/>
            <person name="Kallscheuer N."/>
            <person name="Luecker S."/>
            <person name="Lage O.M."/>
            <person name="Pohl T."/>
            <person name="Merkel B.J."/>
            <person name="Hornburger P."/>
            <person name="Mueller R.-W."/>
            <person name="Bruemmer F."/>
            <person name="Labrenz M."/>
            <person name="Spormann A.M."/>
            <person name="Op den Camp H."/>
            <person name="Overmann J."/>
            <person name="Amann R."/>
            <person name="Jetten M.S.M."/>
            <person name="Mascher T."/>
            <person name="Medema M.H."/>
            <person name="Devos D.P."/>
            <person name="Kaster A.-K."/>
            <person name="Ovreas L."/>
            <person name="Rohde M."/>
            <person name="Galperin M.Y."/>
            <person name="Jogler C."/>
        </authorList>
    </citation>
    <scope>NUCLEOTIDE SEQUENCE [LARGE SCALE GENOMIC DNA]</scope>
    <source>
        <strain evidence="2 3">HG66A1</strain>
    </source>
</reference>
<dbReference type="PANTHER" id="PTHR35038:SF8">
    <property type="entry name" value="C-TYPE POLYHEME CYTOCHROME OMCC"/>
    <property type="match status" value="1"/>
</dbReference>
<dbReference type="SUPFAM" id="SSF48695">
    <property type="entry name" value="Multiheme cytochromes"/>
    <property type="match status" value="1"/>
</dbReference>
<evidence type="ECO:0000313" key="3">
    <source>
        <dbReference type="Proteomes" id="UP000320421"/>
    </source>
</evidence>
<dbReference type="RefSeq" id="WP_145187164.1">
    <property type="nucleotide sequence ID" value="NZ_CP036266.1"/>
</dbReference>
<sequence>MKSKWIYIVASILFVVLWIMTSSESALKQPATWQRLAEPGQLSAAHAHLENNCAACHTSVTGIETSKCIVCHANNESLLQRQPTSFHGSISSCKECHLEHQGRGKRATSMDHVMLAKIGMRQLKDDDVNNKLLTWSKLWVPPHANITPDEVALNCATCHSNDDRHFQLFGQDCAQCHATDKWMIAEFRHPSPNSMDCAQCHQAPPSHYMMHFKMISARVAGRPHARVDQCFQCHQTTSWNDILGAGWYKHH</sequence>
<evidence type="ECO:0000313" key="2">
    <source>
        <dbReference type="EMBL" id="QDT22000.1"/>
    </source>
</evidence>